<evidence type="ECO:0000256" key="2">
    <source>
        <dbReference type="SAM" id="MobiDB-lite"/>
    </source>
</evidence>
<protein>
    <submittedName>
        <fullName evidence="4">Uncharacterized protein</fullName>
    </submittedName>
</protein>
<dbReference type="Proteomes" id="UP000887540">
    <property type="component" value="Unplaced"/>
</dbReference>
<proteinExistence type="predicted"/>
<feature type="region of interest" description="Disordered" evidence="2">
    <location>
        <begin position="73"/>
        <end position="136"/>
    </location>
</feature>
<name>A0A914CS69_9BILA</name>
<dbReference type="AlphaFoldDB" id="A0A914CS69"/>
<evidence type="ECO:0000313" key="4">
    <source>
        <dbReference type="WBParaSite" id="ACRNAN_scaffold13979.g20252.t1"/>
    </source>
</evidence>
<feature type="compositionally biased region" description="Polar residues" evidence="2">
    <location>
        <begin position="102"/>
        <end position="116"/>
    </location>
</feature>
<reference evidence="4" key="1">
    <citation type="submission" date="2022-11" db="UniProtKB">
        <authorList>
            <consortium name="WormBaseParasite"/>
        </authorList>
    </citation>
    <scope>IDENTIFICATION</scope>
</reference>
<feature type="region of interest" description="Disordered" evidence="2">
    <location>
        <begin position="191"/>
        <end position="258"/>
    </location>
</feature>
<feature type="compositionally biased region" description="Basic and acidic residues" evidence="2">
    <location>
        <begin position="210"/>
        <end position="222"/>
    </location>
</feature>
<keyword evidence="3" id="KW-1185">Reference proteome</keyword>
<organism evidence="3 4">
    <name type="scientific">Acrobeloides nanus</name>
    <dbReference type="NCBI Taxonomy" id="290746"/>
    <lineage>
        <taxon>Eukaryota</taxon>
        <taxon>Metazoa</taxon>
        <taxon>Ecdysozoa</taxon>
        <taxon>Nematoda</taxon>
        <taxon>Chromadorea</taxon>
        <taxon>Rhabditida</taxon>
        <taxon>Tylenchina</taxon>
        <taxon>Cephalobomorpha</taxon>
        <taxon>Cephaloboidea</taxon>
        <taxon>Cephalobidae</taxon>
        <taxon>Acrobeloides</taxon>
    </lineage>
</organism>
<evidence type="ECO:0000313" key="3">
    <source>
        <dbReference type="Proteomes" id="UP000887540"/>
    </source>
</evidence>
<dbReference type="WBParaSite" id="ACRNAN_scaffold13979.g20252.t1">
    <property type="protein sequence ID" value="ACRNAN_scaffold13979.g20252.t1"/>
    <property type="gene ID" value="ACRNAN_scaffold13979.g20252"/>
</dbReference>
<feature type="compositionally biased region" description="Acidic residues" evidence="2">
    <location>
        <begin position="89"/>
        <end position="99"/>
    </location>
</feature>
<feature type="coiled-coil region" evidence="1">
    <location>
        <begin position="28"/>
        <end position="55"/>
    </location>
</feature>
<sequence length="258" mass="29831">MAANEDLTAFFAKKARKSNEKKKGIISLEKIGHRLEKIEDEELELNAQVEQVLAVEQFLKSHENEDSEWLEYTNSNPMMAEDKKYAEMESTDSEAEDEKENAANQQAKTWNTTNVKPASVKLSSRKYVPPTKRENTFDYPTFEDAIKLEQKKKEEKKVLAKDEPKEEEFQEVTARKTTWVKVTEVKKMDEEKPKEKPGFFFTVKKPPTQIKEEKAPDMEKSWRSSAPVAESPPPDMTTKTSSTESKYIPPYLRKKQAN</sequence>
<accession>A0A914CS69</accession>
<evidence type="ECO:0000256" key="1">
    <source>
        <dbReference type="SAM" id="Coils"/>
    </source>
</evidence>
<keyword evidence="1" id="KW-0175">Coiled coil</keyword>